<reference evidence="2" key="1">
    <citation type="journal article" date="2024" name="Proc. Natl. Acad. Sci. U.S.A.">
        <title>Extraordinary preservation of gene collinearity over three hundred million years revealed in homosporous lycophytes.</title>
        <authorList>
            <person name="Li C."/>
            <person name="Wickell D."/>
            <person name="Kuo L.Y."/>
            <person name="Chen X."/>
            <person name="Nie B."/>
            <person name="Liao X."/>
            <person name="Peng D."/>
            <person name="Ji J."/>
            <person name="Jenkins J."/>
            <person name="Williams M."/>
            <person name="Shu S."/>
            <person name="Plott C."/>
            <person name="Barry K."/>
            <person name="Rajasekar S."/>
            <person name="Grimwood J."/>
            <person name="Han X."/>
            <person name="Sun S."/>
            <person name="Hou Z."/>
            <person name="He W."/>
            <person name="Dai G."/>
            <person name="Sun C."/>
            <person name="Schmutz J."/>
            <person name="Leebens-Mack J.H."/>
            <person name="Li F.W."/>
            <person name="Wang L."/>
        </authorList>
    </citation>
    <scope>NUCLEOTIDE SEQUENCE [LARGE SCALE GENOMIC DNA]</scope>
    <source>
        <strain evidence="2">cv. PW_Plant_1</strain>
    </source>
</reference>
<evidence type="ECO:0000313" key="1">
    <source>
        <dbReference type="EMBL" id="KAJ7564215.1"/>
    </source>
</evidence>
<comment type="caution">
    <text evidence="1">The sequence shown here is derived from an EMBL/GenBank/DDBJ whole genome shotgun (WGS) entry which is preliminary data.</text>
</comment>
<name>A0ACC2ECR1_DIPCM</name>
<evidence type="ECO:0000313" key="2">
    <source>
        <dbReference type="Proteomes" id="UP001162992"/>
    </source>
</evidence>
<dbReference type="EMBL" id="CM055093">
    <property type="protein sequence ID" value="KAJ7564215.1"/>
    <property type="molecule type" value="Genomic_DNA"/>
</dbReference>
<keyword evidence="2" id="KW-1185">Reference proteome</keyword>
<sequence>MLKFSKNLILVILDVAVTREEFFCGKYDLRYCCRMKLCTYGKSGKKR</sequence>
<protein>
    <submittedName>
        <fullName evidence="1">Uncharacterized protein</fullName>
    </submittedName>
</protein>
<organism evidence="1 2">
    <name type="scientific">Diphasiastrum complanatum</name>
    <name type="common">Issler's clubmoss</name>
    <name type="synonym">Lycopodium complanatum</name>
    <dbReference type="NCBI Taxonomy" id="34168"/>
    <lineage>
        <taxon>Eukaryota</taxon>
        <taxon>Viridiplantae</taxon>
        <taxon>Streptophyta</taxon>
        <taxon>Embryophyta</taxon>
        <taxon>Tracheophyta</taxon>
        <taxon>Lycopodiopsida</taxon>
        <taxon>Lycopodiales</taxon>
        <taxon>Lycopodiaceae</taxon>
        <taxon>Lycopodioideae</taxon>
        <taxon>Diphasiastrum</taxon>
    </lineage>
</organism>
<gene>
    <name evidence="1" type="ORF">O6H91_02G007400</name>
</gene>
<dbReference type="Proteomes" id="UP001162992">
    <property type="component" value="Chromosome 2"/>
</dbReference>
<accession>A0ACC2ECR1</accession>
<proteinExistence type="predicted"/>